<feature type="domain" description="Periplasmic copper-binding protein NosD beta helix" evidence="4">
    <location>
        <begin position="160"/>
        <end position="279"/>
    </location>
</feature>
<proteinExistence type="predicted"/>
<feature type="domain" description="Right handed beta helix" evidence="5">
    <location>
        <begin position="34"/>
        <end position="110"/>
    </location>
</feature>
<dbReference type="SUPFAM" id="SSF51126">
    <property type="entry name" value="Pectin lyase-like"/>
    <property type="match status" value="1"/>
</dbReference>
<dbReference type="Pfam" id="PF13229">
    <property type="entry name" value="Beta_helix"/>
    <property type="match status" value="1"/>
</dbReference>
<dbReference type="InterPro" id="IPR011050">
    <property type="entry name" value="Pectin_lyase_fold/virulence"/>
</dbReference>
<dbReference type="PANTHER" id="PTHR22990:SF15">
    <property type="entry name" value="F-BOX ONLY PROTEIN 10"/>
    <property type="match status" value="1"/>
</dbReference>
<evidence type="ECO:0000256" key="1">
    <source>
        <dbReference type="ARBA" id="ARBA00004906"/>
    </source>
</evidence>
<dbReference type="Gene3D" id="2.160.20.10">
    <property type="entry name" value="Single-stranded right-handed beta-helix, Pectin lyase-like"/>
    <property type="match status" value="2"/>
</dbReference>
<dbReference type="PANTHER" id="PTHR22990">
    <property type="entry name" value="F-BOX ONLY PROTEIN"/>
    <property type="match status" value="1"/>
</dbReference>
<accession>X1CSL9</accession>
<dbReference type="InterPro" id="IPR039448">
    <property type="entry name" value="Beta_helix"/>
</dbReference>
<dbReference type="InterPro" id="IPR012334">
    <property type="entry name" value="Pectin_lyas_fold"/>
</dbReference>
<evidence type="ECO:0008006" key="7">
    <source>
        <dbReference type="Google" id="ProtNLM"/>
    </source>
</evidence>
<evidence type="ECO:0000259" key="4">
    <source>
        <dbReference type="Pfam" id="PF05048"/>
    </source>
</evidence>
<evidence type="ECO:0000256" key="3">
    <source>
        <dbReference type="ARBA" id="ARBA00022786"/>
    </source>
</evidence>
<dbReference type="InterPro" id="IPR007742">
    <property type="entry name" value="NosD_dom"/>
</dbReference>
<dbReference type="AlphaFoldDB" id="X1CSL9"/>
<evidence type="ECO:0000259" key="5">
    <source>
        <dbReference type="Pfam" id="PF13229"/>
    </source>
</evidence>
<evidence type="ECO:0000313" key="6">
    <source>
        <dbReference type="EMBL" id="GAG99078.1"/>
    </source>
</evidence>
<dbReference type="InterPro" id="IPR051550">
    <property type="entry name" value="SCF-Subunits/Alg-Epimerases"/>
</dbReference>
<evidence type="ECO:0000256" key="2">
    <source>
        <dbReference type="ARBA" id="ARBA00022737"/>
    </source>
</evidence>
<sequence>PTSLELTPHDRISITSDSEFEVFPGSGTSEDPYLIDGYNITTTSDEGIYIRGTTKYFIIRNCYVDAREYGISIRNVAGGTATVINNTCDNNEYGILLWHSVSSTVANNTFTNCGLKIVEDTIDAYLSHTVENNWVNGKILGFYTNLDSTIIDEPVYGQLILVNCTNVTVRDQILNRASIGLFLYSCTYSVIINNTCSNNSIGISLQSSGSATVANNTCNSNDNRGLWFSFSGSSTVVNNTCSNNIDDGIYLYSSGSSTVVNNTCSNNNHRGIALYHSGSST</sequence>
<gene>
    <name evidence="6" type="ORF">S01H4_45431</name>
</gene>
<keyword evidence="2" id="KW-0677">Repeat</keyword>
<name>X1CSL9_9ZZZZ</name>
<dbReference type="InterPro" id="IPR006626">
    <property type="entry name" value="PbH1"/>
</dbReference>
<comment type="caution">
    <text evidence="6">The sequence shown here is derived from an EMBL/GenBank/DDBJ whole genome shotgun (WGS) entry which is preliminary data.</text>
</comment>
<feature type="non-terminal residue" evidence="6">
    <location>
        <position position="281"/>
    </location>
</feature>
<dbReference type="Pfam" id="PF05048">
    <property type="entry name" value="NosD"/>
    <property type="match status" value="1"/>
</dbReference>
<keyword evidence="3" id="KW-0833">Ubl conjugation pathway</keyword>
<reference evidence="6" key="1">
    <citation type="journal article" date="2014" name="Front. Microbiol.">
        <title>High frequency of phylogenetically diverse reductive dehalogenase-homologous genes in deep subseafloor sedimentary metagenomes.</title>
        <authorList>
            <person name="Kawai M."/>
            <person name="Futagami T."/>
            <person name="Toyoda A."/>
            <person name="Takaki Y."/>
            <person name="Nishi S."/>
            <person name="Hori S."/>
            <person name="Arai W."/>
            <person name="Tsubouchi T."/>
            <person name="Morono Y."/>
            <person name="Uchiyama I."/>
            <person name="Ito T."/>
            <person name="Fujiyama A."/>
            <person name="Inagaki F."/>
            <person name="Takami H."/>
        </authorList>
    </citation>
    <scope>NUCLEOTIDE SEQUENCE</scope>
    <source>
        <strain evidence="6">Expedition CK06-06</strain>
    </source>
</reference>
<dbReference type="InterPro" id="IPR022441">
    <property type="entry name" value="Para_beta_helix_rpt-2"/>
</dbReference>
<comment type="pathway">
    <text evidence="1">Protein modification; protein ubiquitination.</text>
</comment>
<organism evidence="6">
    <name type="scientific">marine sediment metagenome</name>
    <dbReference type="NCBI Taxonomy" id="412755"/>
    <lineage>
        <taxon>unclassified sequences</taxon>
        <taxon>metagenomes</taxon>
        <taxon>ecological metagenomes</taxon>
    </lineage>
</organism>
<dbReference type="EMBL" id="BART01025289">
    <property type="protein sequence ID" value="GAG99078.1"/>
    <property type="molecule type" value="Genomic_DNA"/>
</dbReference>
<dbReference type="SMART" id="SM00710">
    <property type="entry name" value="PbH1"/>
    <property type="match status" value="7"/>
</dbReference>
<protein>
    <recommendedName>
        <fullName evidence="7">Right handed beta helix domain-containing protein</fullName>
    </recommendedName>
</protein>
<dbReference type="NCBIfam" id="TIGR03804">
    <property type="entry name" value="para_beta_helix"/>
    <property type="match status" value="5"/>
</dbReference>
<feature type="non-terminal residue" evidence="6">
    <location>
        <position position="1"/>
    </location>
</feature>